<evidence type="ECO:0000259" key="3">
    <source>
        <dbReference type="Pfam" id="PF01926"/>
    </source>
</evidence>
<organism evidence="4 5">
    <name type="scientific">Amycolatopsis nalaikhensis</name>
    <dbReference type="NCBI Taxonomy" id="715472"/>
    <lineage>
        <taxon>Bacteria</taxon>
        <taxon>Bacillati</taxon>
        <taxon>Actinomycetota</taxon>
        <taxon>Actinomycetes</taxon>
        <taxon>Pseudonocardiales</taxon>
        <taxon>Pseudonocardiaceae</taxon>
        <taxon>Amycolatopsis</taxon>
    </lineage>
</organism>
<dbReference type="PANTHER" id="PTHR43681:SF1">
    <property type="entry name" value="SARCALUMENIN"/>
    <property type="match status" value="1"/>
</dbReference>
<dbReference type="RefSeq" id="WP_285451297.1">
    <property type="nucleotide sequence ID" value="NZ_CP127173.1"/>
</dbReference>
<keyword evidence="5" id="KW-1185">Reference proteome</keyword>
<evidence type="ECO:0000259" key="2">
    <source>
        <dbReference type="Pfam" id="PF00350"/>
    </source>
</evidence>
<dbReference type="PANTHER" id="PTHR43681">
    <property type="entry name" value="TRANSMEMBRANE GTPASE FZO"/>
    <property type="match status" value="1"/>
</dbReference>
<dbReference type="InterPro" id="IPR051943">
    <property type="entry name" value="TRAFAC_Dynamin-like_GTPase"/>
</dbReference>
<dbReference type="InterPro" id="IPR045063">
    <property type="entry name" value="Dynamin_N"/>
</dbReference>
<dbReference type="Pfam" id="PF01926">
    <property type="entry name" value="MMR_HSR1"/>
    <property type="match status" value="1"/>
</dbReference>
<dbReference type="Pfam" id="PF00350">
    <property type="entry name" value="Dynamin_N"/>
    <property type="match status" value="1"/>
</dbReference>
<evidence type="ECO:0000313" key="5">
    <source>
        <dbReference type="Proteomes" id="UP001227101"/>
    </source>
</evidence>
<reference evidence="4 5" key="1">
    <citation type="submission" date="2023-06" db="EMBL/GenBank/DDBJ databases">
        <authorList>
            <person name="Oyuntsetseg B."/>
            <person name="Kim S.B."/>
        </authorList>
    </citation>
    <scope>NUCLEOTIDE SEQUENCE [LARGE SCALE GENOMIC DNA]</scope>
    <source>
        <strain evidence="4 5">2-2</strain>
    </source>
</reference>
<protein>
    <submittedName>
        <fullName evidence="4">Dynamin family protein</fullName>
    </submittedName>
</protein>
<evidence type="ECO:0000256" key="1">
    <source>
        <dbReference type="SAM" id="Coils"/>
    </source>
</evidence>
<dbReference type="InterPro" id="IPR006073">
    <property type="entry name" value="GTP-bd"/>
</dbReference>
<gene>
    <name evidence="4" type="ORF">QP939_38035</name>
</gene>
<name>A0ABY8XG50_9PSEU</name>
<feature type="domain" description="Dynamin N-terminal" evidence="2">
    <location>
        <begin position="48"/>
        <end position="211"/>
    </location>
</feature>
<dbReference type="SUPFAM" id="SSF52540">
    <property type="entry name" value="P-loop containing nucleoside triphosphate hydrolases"/>
    <property type="match status" value="2"/>
</dbReference>
<dbReference type="InterPro" id="IPR027417">
    <property type="entry name" value="P-loop_NTPase"/>
</dbReference>
<accession>A0ABY8XG50</accession>
<evidence type="ECO:0000313" key="4">
    <source>
        <dbReference type="EMBL" id="WIV54607.1"/>
    </source>
</evidence>
<dbReference type="EMBL" id="CP127173">
    <property type="protein sequence ID" value="WIV54607.1"/>
    <property type="molecule type" value="Genomic_DNA"/>
</dbReference>
<keyword evidence="1" id="KW-0175">Coiled coil</keyword>
<sequence>MQEPSGGGRIALDTLDLAVKGAKAYGRDDLVQRLTDARRLLSEPDVTVYVVGEFKQGKSSLINALLTAKICPVDDDIATAVPTVVRYAPESGALATYEPADPSSPPWTERISLDDLPAHVSEAGNPGNVRKLRSVTASISRQLLSGGLVLVDTPGVGGLGSLHNAVTVSSLPRAHAVLFLSDASQELTGAELRFLGTVKELCPSVFFVLTKIDLYPQWRRILELNAGHLEARGITIDTVAVSSELRTVAARSADQEMNVESGFPQLVKRLQGVVGDAERSALNAVGLHVGSAVGQLHATLRARRTALAHPEQSAALIAELGRVNDRVDALRSQSAKWQQLLFDGFADISSDVDYDLRARSRGVLHEAEEAIEDGDPAKNWAEFEKWLRQRLANETLENYTTFVRQARALATRVAEHFELAESQAVLPREVQAPVRVVEEIAIDSSFTGVKTRGATGMAAFQKAYSGFLMFSMLTKMAALAIPTPFGVAAGLLMGRSGFLDERKRQLEKRRGLAKTAVRRFVDEFNLQVGKDSRDAMRTVQRELRDAYSARVEELQRSLTEALANAKKAVVDDESEAGELKRLEADIEALEVLGRRAEEAHHAQRAEGGDPMTPLHVQVRGFVARACAGYAGTPAEPALRQIAGRLAEPLRVAIAGRVKAGKSTLLNALVGQELAATDAGECTRVVTWYRNGPTYRITLHPVRGVPRQLPFGRLSGTLGLELGMAPGDVDRLVVDWPSPALRAMTLIDTPGLGSARAEVSGRTEAALVPEGDGVGTADAVVYLMRHVHGDDVRFLDAFHDDPAGRRPVNTIGVLSKADEVGHARTDALDSAAKIADRYARDSRVRGLCQTVVPVAGLLASSAASLTESEYRAFRLLAAAPEAEVARLLTSADRFARGESEVDLPAAGRAELLARYGLFGVRLATDLTRGGLVTGARALSGELLARSGLHRLRSLLTSQFAARADVLKARSALQAAEQVLRAYPDRTGGLLHEWERIVAGAHEFAEIQLIDSIRLGVVLFTTDEARDAERLLGAAGVDVPSRLGLPADASRAAIRQALGAQLLRWQRRAEHPASPRDVRDAARVLVRTCEGILLSEARAEVLS</sequence>
<proteinExistence type="predicted"/>
<feature type="coiled-coil region" evidence="1">
    <location>
        <begin position="544"/>
        <end position="599"/>
    </location>
</feature>
<dbReference type="Proteomes" id="UP001227101">
    <property type="component" value="Chromosome"/>
</dbReference>
<dbReference type="Gene3D" id="3.40.50.300">
    <property type="entry name" value="P-loop containing nucleotide triphosphate hydrolases"/>
    <property type="match status" value="2"/>
</dbReference>
<feature type="domain" description="G" evidence="3">
    <location>
        <begin position="650"/>
        <end position="784"/>
    </location>
</feature>